<dbReference type="InterPro" id="IPR036412">
    <property type="entry name" value="HAD-like_sf"/>
</dbReference>
<dbReference type="SFLD" id="SFLDG01125">
    <property type="entry name" value="C1.1:_Acid_Phosphatase_Like"/>
    <property type="match status" value="1"/>
</dbReference>
<accession>A0ABV6YXJ1</accession>
<comment type="caution">
    <text evidence="2">The sequence shown here is derived from an EMBL/GenBank/DDBJ whole genome shotgun (WGS) entry which is preliminary data.</text>
</comment>
<dbReference type="EMBL" id="JBHPBY010000133">
    <property type="protein sequence ID" value="MFC1850905.1"/>
    <property type="molecule type" value="Genomic_DNA"/>
</dbReference>
<evidence type="ECO:0000313" key="3">
    <source>
        <dbReference type="Proteomes" id="UP001594351"/>
    </source>
</evidence>
<dbReference type="SUPFAM" id="SSF56784">
    <property type="entry name" value="HAD-like"/>
    <property type="match status" value="1"/>
</dbReference>
<dbReference type="PANTHER" id="PTHR31284:SF10">
    <property type="entry name" value="ACID PHOSPHATASE-LIKE PROTEIN"/>
    <property type="match status" value="1"/>
</dbReference>
<name>A0ABV6YXJ1_UNCC1</name>
<dbReference type="InterPro" id="IPR023214">
    <property type="entry name" value="HAD_sf"/>
</dbReference>
<evidence type="ECO:0000256" key="1">
    <source>
        <dbReference type="ARBA" id="ARBA00022729"/>
    </source>
</evidence>
<protein>
    <submittedName>
        <fullName evidence="2">5'-nucleotidase, lipoprotein e(P4) family</fullName>
    </submittedName>
</protein>
<dbReference type="Pfam" id="PF03767">
    <property type="entry name" value="Acid_phosphat_B"/>
    <property type="match status" value="1"/>
</dbReference>
<gene>
    <name evidence="2" type="ORF">ACFL27_11985</name>
</gene>
<proteinExistence type="predicted"/>
<keyword evidence="3" id="KW-1185">Reference proteome</keyword>
<dbReference type="InterPro" id="IPR005519">
    <property type="entry name" value="Acid_phosphat_B-like"/>
</dbReference>
<keyword evidence="2" id="KW-0449">Lipoprotein</keyword>
<dbReference type="Gene3D" id="3.40.50.1000">
    <property type="entry name" value="HAD superfamily/HAD-like"/>
    <property type="match status" value="1"/>
</dbReference>
<dbReference type="PIRSF" id="PIRSF019271">
    <property type="entry name" value="Acid_Ptase_C"/>
    <property type="match status" value="1"/>
</dbReference>
<evidence type="ECO:0000313" key="2">
    <source>
        <dbReference type="EMBL" id="MFC1850905.1"/>
    </source>
</evidence>
<organism evidence="2 3">
    <name type="scientific">candidate division CSSED10-310 bacterium</name>
    <dbReference type="NCBI Taxonomy" id="2855610"/>
    <lineage>
        <taxon>Bacteria</taxon>
        <taxon>Bacteria division CSSED10-310</taxon>
    </lineage>
</organism>
<dbReference type="InterPro" id="IPR006423">
    <property type="entry name" value="Lipo_e_P4"/>
</dbReference>
<sequence>MTKKTAFFLHVIMGLLVFLFIGTRPGFSDTAATMEKEQSSEESTSYEQYKLLHTILWLQSAAENKATALQAFNQARKMLDQALDDKTWTAATEQTENFADLPPAIVLDIDETILDNSPYQARLIMKNIEYDKVMWRQWAAESNARPLPGAVEFVQYAHKRGVTVFYVTNRDYKLETVTRRNLEKFSFPIDDSRDTVFCKYEKKWWTSDKKSRRKAIAAEFRILLLLGDNFNDFVSGTKVTPEARLVLMEKYQSYWGNQWIIIPNPLYGGWVSSLTNFDYKLSDAEKLDIFLKTLIKD</sequence>
<dbReference type="Proteomes" id="UP001594351">
    <property type="component" value="Unassembled WGS sequence"/>
</dbReference>
<dbReference type="SFLD" id="SFLDS00003">
    <property type="entry name" value="Haloacid_Dehalogenase"/>
    <property type="match status" value="1"/>
</dbReference>
<keyword evidence="1" id="KW-0732">Signal</keyword>
<reference evidence="2 3" key="1">
    <citation type="submission" date="2024-09" db="EMBL/GenBank/DDBJ databases">
        <title>Laminarin stimulates single cell rates of sulfate reduction while oxygen inhibits transcriptomic activity in coastal marine sediment.</title>
        <authorList>
            <person name="Lindsay M."/>
            <person name="Orcutt B."/>
            <person name="Emerson D."/>
            <person name="Stepanauskas R."/>
            <person name="D'Angelo T."/>
        </authorList>
    </citation>
    <scope>NUCLEOTIDE SEQUENCE [LARGE SCALE GENOMIC DNA]</scope>
    <source>
        <strain evidence="2">SAG AM-311-K15</strain>
    </source>
</reference>
<dbReference type="PANTHER" id="PTHR31284">
    <property type="entry name" value="ACID PHOSPHATASE-LIKE PROTEIN"/>
    <property type="match status" value="1"/>
</dbReference>